<dbReference type="GO" id="GO:0003700">
    <property type="term" value="F:DNA-binding transcription factor activity"/>
    <property type="evidence" value="ECO:0007669"/>
    <property type="project" value="InterPro"/>
</dbReference>
<feature type="domain" description="HTH merR-type" evidence="6">
    <location>
        <begin position="4"/>
        <end position="74"/>
    </location>
</feature>
<keyword evidence="8" id="KW-1185">Reference proteome</keyword>
<evidence type="ECO:0000256" key="5">
    <source>
        <dbReference type="SAM" id="Coils"/>
    </source>
</evidence>
<organism evidence="7 8">
    <name type="scientific">Desulfobacula phenolica</name>
    <dbReference type="NCBI Taxonomy" id="90732"/>
    <lineage>
        <taxon>Bacteria</taxon>
        <taxon>Pseudomonadati</taxon>
        <taxon>Thermodesulfobacteriota</taxon>
        <taxon>Desulfobacteria</taxon>
        <taxon>Desulfobacterales</taxon>
        <taxon>Desulfobacteraceae</taxon>
        <taxon>Desulfobacula</taxon>
    </lineage>
</organism>
<dbReference type="GO" id="GO:0003677">
    <property type="term" value="F:DNA binding"/>
    <property type="evidence" value="ECO:0007669"/>
    <property type="project" value="UniProtKB-KW"/>
</dbReference>
<evidence type="ECO:0000256" key="3">
    <source>
        <dbReference type="ARBA" id="ARBA00023125"/>
    </source>
</evidence>
<dbReference type="InterPro" id="IPR047057">
    <property type="entry name" value="MerR_fam"/>
</dbReference>
<evidence type="ECO:0000256" key="1">
    <source>
        <dbReference type="ARBA" id="ARBA00022491"/>
    </source>
</evidence>
<keyword evidence="2" id="KW-0805">Transcription regulation</keyword>
<accession>A0A1H2IBD7</accession>
<proteinExistence type="predicted"/>
<dbReference type="EMBL" id="FNLL01000008">
    <property type="protein sequence ID" value="SDU41429.1"/>
    <property type="molecule type" value="Genomic_DNA"/>
</dbReference>
<dbReference type="Pfam" id="PF13411">
    <property type="entry name" value="MerR_1"/>
    <property type="match status" value="1"/>
</dbReference>
<gene>
    <name evidence="7" type="ORF">SAMN04487931_10855</name>
</gene>
<protein>
    <submittedName>
        <fullName evidence="7">DNA-binding transcriptional regulator, MerR family</fullName>
    </submittedName>
</protein>
<dbReference type="Gene3D" id="3.20.80.10">
    <property type="entry name" value="Regulatory factor, effector binding domain"/>
    <property type="match status" value="1"/>
</dbReference>
<dbReference type="SMART" id="SM00422">
    <property type="entry name" value="HTH_MERR"/>
    <property type="match status" value="1"/>
</dbReference>
<evidence type="ECO:0000259" key="6">
    <source>
        <dbReference type="PROSITE" id="PS50937"/>
    </source>
</evidence>
<evidence type="ECO:0000313" key="7">
    <source>
        <dbReference type="EMBL" id="SDU41429.1"/>
    </source>
</evidence>
<dbReference type="InterPro" id="IPR000551">
    <property type="entry name" value="MerR-type_HTH_dom"/>
</dbReference>
<dbReference type="RefSeq" id="WP_014959079.1">
    <property type="nucleotide sequence ID" value="NZ_FNLL01000008.1"/>
</dbReference>
<dbReference type="InterPro" id="IPR009061">
    <property type="entry name" value="DNA-bd_dom_put_sf"/>
</dbReference>
<sequence length="272" mass="31839">MRNEFTIGEISKLHNIPIKTLRYYDSIDLFKPAMVDTRNNYRYYSIEQFEMLNSIKFLRYLGYSINDIKHHLKTEDQDGFIKSLKEYKQATDNEIQRLKNIKGFLNERIMELENAMDNNSLGKVLIKKLPKRNIIFLKENIKTIFDLEINLRKLENDSGVNHSIMIGRVGLTISLENLLNKQFNEYNSIFILNPNGRHTDFSSSLDPGFYACVTFNAGDHKKSGFFYEKIFKHLEKKKLSITGDAIERVIIDDFITKDKEKHITQIQIPISA</sequence>
<evidence type="ECO:0000256" key="4">
    <source>
        <dbReference type="ARBA" id="ARBA00023163"/>
    </source>
</evidence>
<keyword evidence="3 7" id="KW-0238">DNA-binding</keyword>
<dbReference type="Proteomes" id="UP000199608">
    <property type="component" value="Unassembled WGS sequence"/>
</dbReference>
<dbReference type="AlphaFoldDB" id="A0A1H2IBD7"/>
<dbReference type="InterPro" id="IPR011256">
    <property type="entry name" value="Reg_factor_effector_dom_sf"/>
</dbReference>
<feature type="coiled-coil region" evidence="5">
    <location>
        <begin position="81"/>
        <end position="157"/>
    </location>
</feature>
<dbReference type="PANTHER" id="PTHR30204:SF69">
    <property type="entry name" value="MERR-FAMILY TRANSCRIPTIONAL REGULATOR"/>
    <property type="match status" value="1"/>
</dbReference>
<dbReference type="CDD" id="cd01107">
    <property type="entry name" value="HTH_BmrR"/>
    <property type="match status" value="1"/>
</dbReference>
<dbReference type="Gene3D" id="1.10.1660.10">
    <property type="match status" value="1"/>
</dbReference>
<evidence type="ECO:0000313" key="8">
    <source>
        <dbReference type="Proteomes" id="UP000199608"/>
    </source>
</evidence>
<dbReference type="PROSITE" id="PS50937">
    <property type="entry name" value="HTH_MERR_2"/>
    <property type="match status" value="1"/>
</dbReference>
<dbReference type="PANTHER" id="PTHR30204">
    <property type="entry name" value="REDOX-CYCLING DRUG-SENSING TRANSCRIPTIONAL ACTIVATOR SOXR"/>
    <property type="match status" value="1"/>
</dbReference>
<keyword evidence="5" id="KW-0175">Coiled coil</keyword>
<name>A0A1H2IBD7_9BACT</name>
<dbReference type="SUPFAM" id="SSF55136">
    <property type="entry name" value="Probable bacterial effector-binding domain"/>
    <property type="match status" value="1"/>
</dbReference>
<dbReference type="SUPFAM" id="SSF46955">
    <property type="entry name" value="Putative DNA-binding domain"/>
    <property type="match status" value="1"/>
</dbReference>
<keyword evidence="1" id="KW-0678">Repressor</keyword>
<reference evidence="8" key="1">
    <citation type="submission" date="2016-10" db="EMBL/GenBank/DDBJ databases">
        <authorList>
            <person name="Varghese N."/>
            <person name="Submissions S."/>
        </authorList>
    </citation>
    <scope>NUCLEOTIDE SEQUENCE [LARGE SCALE GENOMIC DNA]</scope>
    <source>
        <strain evidence="8">DSM 3384</strain>
    </source>
</reference>
<evidence type="ECO:0000256" key="2">
    <source>
        <dbReference type="ARBA" id="ARBA00023015"/>
    </source>
</evidence>
<keyword evidence="4" id="KW-0804">Transcription</keyword>